<name>A0ABQ2EHS4_9DEIO</name>
<sequence>MERELMTDPYSFALTYLPTGEVQTFTVPTLRSELIHLGLAKVMFAKGPQDATMPSPGFTDRSAMVRGIESGQVLVVRPCWQFELKTGA</sequence>
<keyword evidence="2" id="KW-1185">Reference proteome</keyword>
<reference evidence="2" key="1">
    <citation type="journal article" date="2019" name="Int. J. Syst. Evol. Microbiol.">
        <title>The Global Catalogue of Microorganisms (GCM) 10K type strain sequencing project: providing services to taxonomists for standard genome sequencing and annotation.</title>
        <authorList>
            <consortium name="The Broad Institute Genomics Platform"/>
            <consortium name="The Broad Institute Genome Sequencing Center for Infectious Disease"/>
            <person name="Wu L."/>
            <person name="Ma J."/>
        </authorList>
    </citation>
    <scope>NUCLEOTIDE SEQUENCE [LARGE SCALE GENOMIC DNA]</scope>
    <source>
        <strain evidence="2">JCM 30331</strain>
    </source>
</reference>
<dbReference type="EMBL" id="BMPP01000001">
    <property type="protein sequence ID" value="GGK11995.1"/>
    <property type="molecule type" value="Genomic_DNA"/>
</dbReference>
<dbReference type="Proteomes" id="UP000647587">
    <property type="component" value="Unassembled WGS sequence"/>
</dbReference>
<comment type="caution">
    <text evidence="1">The sequence shown here is derived from an EMBL/GenBank/DDBJ whole genome shotgun (WGS) entry which is preliminary data.</text>
</comment>
<proteinExistence type="predicted"/>
<evidence type="ECO:0000313" key="1">
    <source>
        <dbReference type="EMBL" id="GGK11995.1"/>
    </source>
</evidence>
<gene>
    <name evidence="1" type="ORF">GCM10008955_01550</name>
</gene>
<organism evidence="1 2">
    <name type="scientific">Deinococcus malanensis</name>
    <dbReference type="NCBI Taxonomy" id="1706855"/>
    <lineage>
        <taxon>Bacteria</taxon>
        <taxon>Thermotogati</taxon>
        <taxon>Deinococcota</taxon>
        <taxon>Deinococci</taxon>
        <taxon>Deinococcales</taxon>
        <taxon>Deinococcaceae</taxon>
        <taxon>Deinococcus</taxon>
    </lineage>
</organism>
<accession>A0ABQ2EHS4</accession>
<protein>
    <submittedName>
        <fullName evidence="1">Uncharacterized protein</fullName>
    </submittedName>
</protein>
<evidence type="ECO:0000313" key="2">
    <source>
        <dbReference type="Proteomes" id="UP000647587"/>
    </source>
</evidence>